<organism evidence="7 8">
    <name type="scientific">Stecheria intestinalis</name>
    <dbReference type="NCBI Taxonomy" id="2606630"/>
    <lineage>
        <taxon>Bacteria</taxon>
        <taxon>Bacillati</taxon>
        <taxon>Bacillota</taxon>
        <taxon>Erysipelotrichia</taxon>
        <taxon>Erysipelotrichales</taxon>
        <taxon>Erysipelotrichaceae</taxon>
        <taxon>Stecheria</taxon>
    </lineage>
</organism>
<dbReference type="Gene3D" id="1.10.580.10">
    <property type="entry name" value="Citrate Synthase, domain 1"/>
    <property type="match status" value="1"/>
</dbReference>
<dbReference type="CDD" id="cd06113">
    <property type="entry name" value="citrate_synt_like_1_2"/>
    <property type="match status" value="1"/>
</dbReference>
<evidence type="ECO:0000256" key="5">
    <source>
        <dbReference type="PIRNR" id="PIRNR001369"/>
    </source>
</evidence>
<comment type="caution">
    <text evidence="7">The sequence shown here is derived from an EMBL/GenBank/DDBJ whole genome shotgun (WGS) entry which is preliminary data.</text>
</comment>
<proteinExistence type="inferred from homology"/>
<evidence type="ECO:0000313" key="8">
    <source>
        <dbReference type="Proteomes" id="UP000461880"/>
    </source>
</evidence>
<comment type="pathway">
    <text evidence="1">Carbohydrate metabolism; tricarboxylic acid cycle.</text>
</comment>
<dbReference type="AlphaFoldDB" id="A0A7X2NUJ4"/>
<dbReference type="Gene3D" id="1.10.230.10">
    <property type="entry name" value="Cytochrome P450-Terp, domain 2"/>
    <property type="match status" value="1"/>
</dbReference>
<dbReference type="GO" id="GO:0036440">
    <property type="term" value="F:citrate synthase activity"/>
    <property type="evidence" value="ECO:0007669"/>
    <property type="project" value="UniProtKB-EC"/>
</dbReference>
<comment type="catalytic activity">
    <reaction evidence="4">
        <text>oxaloacetate + acetyl-CoA + H2O = citrate + CoA + H(+)</text>
        <dbReference type="Rhea" id="RHEA:16845"/>
        <dbReference type="ChEBI" id="CHEBI:15377"/>
        <dbReference type="ChEBI" id="CHEBI:15378"/>
        <dbReference type="ChEBI" id="CHEBI:16452"/>
        <dbReference type="ChEBI" id="CHEBI:16947"/>
        <dbReference type="ChEBI" id="CHEBI:57287"/>
        <dbReference type="ChEBI" id="CHEBI:57288"/>
        <dbReference type="EC" id="2.3.3.16"/>
    </reaction>
</comment>
<dbReference type="PANTHER" id="PTHR11739:SF4">
    <property type="entry name" value="CITRATE SYNTHASE, PEROXISOMAL"/>
    <property type="match status" value="1"/>
</dbReference>
<evidence type="ECO:0000256" key="1">
    <source>
        <dbReference type="ARBA" id="ARBA00005163"/>
    </source>
</evidence>
<protein>
    <recommendedName>
        <fullName evidence="5">Citrate synthase</fullName>
    </recommendedName>
</protein>
<dbReference type="NCBIfam" id="NF010635">
    <property type="entry name" value="PRK14032.1"/>
    <property type="match status" value="1"/>
</dbReference>
<gene>
    <name evidence="7" type="ORF">FYJ51_12665</name>
</gene>
<dbReference type="PRINTS" id="PR00143">
    <property type="entry name" value="CITRTSNTHASE"/>
</dbReference>
<dbReference type="RefSeq" id="WP_105304510.1">
    <property type="nucleotide sequence ID" value="NZ_JAQXPC010000002.1"/>
</dbReference>
<keyword evidence="3 5" id="KW-0808">Transferase</keyword>
<dbReference type="PANTHER" id="PTHR11739">
    <property type="entry name" value="CITRATE SYNTHASE"/>
    <property type="match status" value="1"/>
</dbReference>
<dbReference type="UniPathway" id="UPA00223"/>
<sequence>MDRFYPNVAELAPEDMELLCREFRKNNRINVEISEKLGVKRGLRNPDGTGVLAGLTNICDVIGYDRKEDGTITPIPGKLIYRGIDLNDIVNEAITKDRFLFEEVVWLLLFGTLPNKDHLERFSRILESHRELPDGFPETMIMNAPSPNIMNKMARSVLAMYSYDDKADDTSLENIIKQSINLIAELPTMMIYAYETKLHVYDHKSLYFHYPIPGLSSAEHILSIYRPDQKFTHEEAKLLDLCMVVHADHGGGNNSTFTTRVISSTGTDTYSSIAASIGALKGPKHGGANLKVMQQLDYLMKELNDPSDDQEVLDLLRKMLRKEAGDHSGLIYGIGHAVYTISDPRAQILKKQSHELACKKGFEKEWNLLCSIEKLAPEAFALEKKSTRRVCANVDLFSGLIYRMLNIAEDLYTPLFAIARVPGWCAHRMEEVEFADRLIRPAYRYVGSDQPYISLDDRS</sequence>
<accession>A0A7X2NUJ4</accession>
<dbReference type="EMBL" id="VUMN01000047">
    <property type="protein sequence ID" value="MSS59745.1"/>
    <property type="molecule type" value="Genomic_DNA"/>
</dbReference>
<dbReference type="SUPFAM" id="SSF48256">
    <property type="entry name" value="Citrate synthase"/>
    <property type="match status" value="1"/>
</dbReference>
<evidence type="ECO:0000256" key="4">
    <source>
        <dbReference type="ARBA" id="ARBA00049288"/>
    </source>
</evidence>
<keyword evidence="8" id="KW-1185">Reference proteome</keyword>
<feature type="active site" evidence="6">
    <location>
        <position position="336"/>
    </location>
</feature>
<dbReference type="PIRSF" id="PIRSF001369">
    <property type="entry name" value="Citrate_synth"/>
    <property type="match status" value="1"/>
</dbReference>
<dbReference type="Pfam" id="PF00285">
    <property type="entry name" value="Citrate_synt"/>
    <property type="match status" value="1"/>
</dbReference>
<dbReference type="GO" id="GO:0006099">
    <property type="term" value="P:tricarboxylic acid cycle"/>
    <property type="evidence" value="ECO:0007669"/>
    <property type="project" value="UniProtKB-UniPathway"/>
</dbReference>
<comment type="similarity">
    <text evidence="2 5">Belongs to the citrate synthase family.</text>
</comment>
<reference evidence="7 8" key="1">
    <citation type="submission" date="2019-08" db="EMBL/GenBank/DDBJ databases">
        <title>In-depth cultivation of the pig gut microbiome towards novel bacterial diversity and tailored functional studies.</title>
        <authorList>
            <person name="Wylensek D."/>
            <person name="Hitch T.C.A."/>
            <person name="Clavel T."/>
        </authorList>
    </citation>
    <scope>NUCLEOTIDE SEQUENCE [LARGE SCALE GENOMIC DNA]</scope>
    <source>
        <strain evidence="7 8">Oil+RF-744-GAM-WT-6</strain>
    </source>
</reference>
<dbReference type="GO" id="GO:0005975">
    <property type="term" value="P:carbohydrate metabolic process"/>
    <property type="evidence" value="ECO:0007669"/>
    <property type="project" value="TreeGrafter"/>
</dbReference>
<dbReference type="InterPro" id="IPR002020">
    <property type="entry name" value="Citrate_synthase"/>
</dbReference>
<evidence type="ECO:0000313" key="7">
    <source>
        <dbReference type="EMBL" id="MSS59745.1"/>
    </source>
</evidence>
<evidence type="ECO:0000256" key="2">
    <source>
        <dbReference type="ARBA" id="ARBA00010566"/>
    </source>
</evidence>
<evidence type="ECO:0000256" key="3">
    <source>
        <dbReference type="ARBA" id="ARBA00022679"/>
    </source>
</evidence>
<dbReference type="InterPro" id="IPR024176">
    <property type="entry name" value="Citrate_synthase_bac-typ"/>
</dbReference>
<dbReference type="GO" id="GO:0005829">
    <property type="term" value="C:cytosol"/>
    <property type="evidence" value="ECO:0007669"/>
    <property type="project" value="TreeGrafter"/>
</dbReference>
<dbReference type="Proteomes" id="UP000461880">
    <property type="component" value="Unassembled WGS sequence"/>
</dbReference>
<dbReference type="InterPro" id="IPR036969">
    <property type="entry name" value="Citrate_synthase_sf"/>
</dbReference>
<feature type="active site" evidence="6">
    <location>
        <position position="395"/>
    </location>
</feature>
<dbReference type="InterPro" id="IPR016143">
    <property type="entry name" value="Citrate_synth-like_sm_a-sub"/>
</dbReference>
<dbReference type="InterPro" id="IPR016142">
    <property type="entry name" value="Citrate_synth-like_lrg_a-sub"/>
</dbReference>
<evidence type="ECO:0000256" key="6">
    <source>
        <dbReference type="PIRSR" id="PIRSR001369-1"/>
    </source>
</evidence>
<name>A0A7X2NUJ4_9FIRM</name>